<dbReference type="AlphaFoldDB" id="A0AAW1PXG4"/>
<keyword evidence="3" id="KW-0238">DNA-binding</keyword>
<evidence type="ECO:0000259" key="5">
    <source>
        <dbReference type="Pfam" id="PF12323"/>
    </source>
</evidence>
<dbReference type="InterPro" id="IPR051491">
    <property type="entry name" value="Recombinase/Transposase-rel"/>
</dbReference>
<dbReference type="GO" id="GO:0003677">
    <property type="term" value="F:DNA binding"/>
    <property type="evidence" value="ECO:0007669"/>
    <property type="project" value="UniProtKB-KW"/>
</dbReference>
<evidence type="ECO:0000256" key="1">
    <source>
        <dbReference type="ARBA" id="ARBA00022723"/>
    </source>
</evidence>
<feature type="domain" description="Cas12f1-like TNB" evidence="4">
    <location>
        <begin position="404"/>
        <end position="468"/>
    </location>
</feature>
<reference evidence="6 7" key="1">
    <citation type="journal article" date="2024" name="Nat. Commun.">
        <title>Phylogenomics reveals the evolutionary origins of lichenization in chlorophyte algae.</title>
        <authorList>
            <person name="Puginier C."/>
            <person name="Libourel C."/>
            <person name="Otte J."/>
            <person name="Skaloud P."/>
            <person name="Haon M."/>
            <person name="Grisel S."/>
            <person name="Petersen M."/>
            <person name="Berrin J.G."/>
            <person name="Delaux P.M."/>
            <person name="Dal Grande F."/>
            <person name="Keller J."/>
        </authorList>
    </citation>
    <scope>NUCLEOTIDE SEQUENCE [LARGE SCALE GENOMIC DNA]</scope>
    <source>
        <strain evidence="6 7">SAG 2043</strain>
    </source>
</reference>
<dbReference type="InterPro" id="IPR021027">
    <property type="entry name" value="Transposase_put_HTH"/>
</dbReference>
<dbReference type="PANTHER" id="PTHR36172">
    <property type="match status" value="1"/>
</dbReference>
<dbReference type="Pfam" id="PF12323">
    <property type="entry name" value="HTH_OrfB_IS605"/>
    <property type="match status" value="1"/>
</dbReference>
<dbReference type="InterPro" id="IPR010095">
    <property type="entry name" value="Cas12f1-like_TNB"/>
</dbReference>
<dbReference type="GO" id="GO:0046872">
    <property type="term" value="F:metal ion binding"/>
    <property type="evidence" value="ECO:0007669"/>
    <property type="project" value="UniProtKB-KW"/>
</dbReference>
<dbReference type="Proteomes" id="UP001489004">
    <property type="component" value="Unassembled WGS sequence"/>
</dbReference>
<organism evidence="6 7">
    <name type="scientific">[Myrmecia] bisecta</name>
    <dbReference type="NCBI Taxonomy" id="41462"/>
    <lineage>
        <taxon>Eukaryota</taxon>
        <taxon>Viridiplantae</taxon>
        <taxon>Chlorophyta</taxon>
        <taxon>core chlorophytes</taxon>
        <taxon>Trebouxiophyceae</taxon>
        <taxon>Trebouxiales</taxon>
        <taxon>Trebouxiaceae</taxon>
        <taxon>Myrmecia</taxon>
    </lineage>
</organism>
<sequence>MRAPLTAALSSETTCSRSLLISQPAITDSEDTPPAKNMVSKKIRIYPNAQQVAVFRSCLGASRYFYNKANATVKRKIQDANEARKVELQDLSAAGCVHEFKKGKREGERCCGALEDGAYFCKRHEGSSLGVKYDFLSLPSLRPLVMEADREVGPAEAWQKEVPYDTRQLAIKSLLGAYKSSFALKRNGHIQCFDIKFKTKKAPQQEFQVDHRALDLGKMEVFRKRLKGKAKLRLRARDRIKVPSSKSDVVFFFRKPNRWYICVPVKDAPKPEPIYDSAAYNSVFLDPGVRTFQTFYSPDGVCGKIGAGFATNIIDPLYARIDLLTSVATERRGRTKRNLRLRCFGLRNKIRDSVDDMHRKTCRLLCAMFKDIYIPSFETQDMVSRTGDRKIVNVTARRMMTLAHYRFRQRLLLYAAARDVRVTVVSEGFTTKTCGHCGCVQDVGGSEVFRCHDCGLVADRDYHAARNVCLRTCEAC</sequence>
<dbReference type="PANTHER" id="PTHR36172:SF1">
    <property type="entry name" value="RESOLVASE-RELATED"/>
    <property type="match status" value="1"/>
</dbReference>
<feature type="domain" description="Transposase putative helix-turn-helix" evidence="5">
    <location>
        <begin position="41"/>
        <end position="71"/>
    </location>
</feature>
<proteinExistence type="predicted"/>
<evidence type="ECO:0000313" key="6">
    <source>
        <dbReference type="EMBL" id="KAK9814254.1"/>
    </source>
</evidence>
<evidence type="ECO:0000256" key="3">
    <source>
        <dbReference type="ARBA" id="ARBA00023125"/>
    </source>
</evidence>
<keyword evidence="7" id="KW-1185">Reference proteome</keyword>
<comment type="caution">
    <text evidence="6">The sequence shown here is derived from an EMBL/GenBank/DDBJ whole genome shotgun (WGS) entry which is preliminary data.</text>
</comment>
<evidence type="ECO:0000259" key="4">
    <source>
        <dbReference type="Pfam" id="PF07282"/>
    </source>
</evidence>
<protein>
    <recommendedName>
        <fullName evidence="8">Transposase</fullName>
    </recommendedName>
</protein>
<gene>
    <name evidence="6" type="ORF">WJX72_003006</name>
</gene>
<evidence type="ECO:0000313" key="7">
    <source>
        <dbReference type="Proteomes" id="UP001489004"/>
    </source>
</evidence>
<accession>A0AAW1PXG4</accession>
<evidence type="ECO:0000256" key="2">
    <source>
        <dbReference type="ARBA" id="ARBA00022833"/>
    </source>
</evidence>
<dbReference type="Pfam" id="PF07282">
    <property type="entry name" value="Cas12f1-like_TNB"/>
    <property type="match status" value="1"/>
</dbReference>
<keyword evidence="1" id="KW-0479">Metal-binding</keyword>
<name>A0AAW1PXG4_9CHLO</name>
<evidence type="ECO:0008006" key="8">
    <source>
        <dbReference type="Google" id="ProtNLM"/>
    </source>
</evidence>
<keyword evidence="2" id="KW-0862">Zinc</keyword>
<dbReference type="EMBL" id="JALJOR010000007">
    <property type="protein sequence ID" value="KAK9814254.1"/>
    <property type="molecule type" value="Genomic_DNA"/>
</dbReference>